<organism evidence="2 3">
    <name type="scientific">Molossus molossus</name>
    <name type="common">Pallas' mastiff bat</name>
    <name type="synonym">Vespertilio molossus</name>
    <dbReference type="NCBI Taxonomy" id="27622"/>
    <lineage>
        <taxon>Eukaryota</taxon>
        <taxon>Metazoa</taxon>
        <taxon>Chordata</taxon>
        <taxon>Craniata</taxon>
        <taxon>Vertebrata</taxon>
        <taxon>Euteleostomi</taxon>
        <taxon>Mammalia</taxon>
        <taxon>Eutheria</taxon>
        <taxon>Laurasiatheria</taxon>
        <taxon>Chiroptera</taxon>
        <taxon>Yangochiroptera</taxon>
        <taxon>Molossidae</taxon>
        <taxon>Molossus</taxon>
    </lineage>
</organism>
<evidence type="ECO:0000256" key="1">
    <source>
        <dbReference type="SAM" id="MobiDB-lite"/>
    </source>
</evidence>
<feature type="region of interest" description="Disordered" evidence="1">
    <location>
        <begin position="46"/>
        <end position="86"/>
    </location>
</feature>
<proteinExistence type="predicted"/>
<protein>
    <submittedName>
        <fullName evidence="2">Uncharacterized protein</fullName>
    </submittedName>
</protein>
<gene>
    <name evidence="2" type="ORF">HJG59_008274</name>
</gene>
<dbReference type="InParanoid" id="A0A7J8G0S3"/>
<sequence length="173" mass="18264">MVVEVDDLALPPHPWARVWPGPAPSAPAGAPRLDWGLPLSSGERHWPSAWHPGPTTAPSPSVVGKSPLLPTSSTAASEGLDPSPPCRGQIQTRGCCVWGRRPEGEPGAGPVGRGPGLAALDTQLPGKVRACFLRVGKEWAKRLRRGVRPGCAFNAVWTLGRSHHSLGPQPHHP</sequence>
<dbReference type="EMBL" id="JACASF010000010">
    <property type="protein sequence ID" value="KAF6453002.1"/>
    <property type="molecule type" value="Genomic_DNA"/>
</dbReference>
<evidence type="ECO:0000313" key="3">
    <source>
        <dbReference type="Proteomes" id="UP000550707"/>
    </source>
</evidence>
<accession>A0A7J8G0S3</accession>
<name>A0A7J8G0S3_MOLMO</name>
<reference evidence="2 3" key="1">
    <citation type="journal article" date="2020" name="Nature">
        <title>Six reference-quality genomes reveal evolution of bat adaptations.</title>
        <authorList>
            <person name="Jebb D."/>
            <person name="Huang Z."/>
            <person name="Pippel M."/>
            <person name="Hughes G.M."/>
            <person name="Lavrichenko K."/>
            <person name="Devanna P."/>
            <person name="Winkler S."/>
            <person name="Jermiin L.S."/>
            <person name="Skirmuntt E.C."/>
            <person name="Katzourakis A."/>
            <person name="Burkitt-Gray L."/>
            <person name="Ray D.A."/>
            <person name="Sullivan K.A.M."/>
            <person name="Roscito J.G."/>
            <person name="Kirilenko B.M."/>
            <person name="Davalos L.M."/>
            <person name="Corthals A.P."/>
            <person name="Power M.L."/>
            <person name="Jones G."/>
            <person name="Ransome R.D."/>
            <person name="Dechmann D.K.N."/>
            <person name="Locatelli A.G."/>
            <person name="Puechmaille S.J."/>
            <person name="Fedrigo O."/>
            <person name="Jarvis E.D."/>
            <person name="Hiller M."/>
            <person name="Vernes S.C."/>
            <person name="Myers E.W."/>
            <person name="Teeling E.C."/>
        </authorList>
    </citation>
    <scope>NUCLEOTIDE SEQUENCE [LARGE SCALE GENOMIC DNA]</scope>
    <source>
        <strain evidence="2">MMolMol1</strain>
        <tissue evidence="2">Muscle</tissue>
    </source>
</reference>
<dbReference type="AlphaFoldDB" id="A0A7J8G0S3"/>
<comment type="caution">
    <text evidence="2">The sequence shown here is derived from an EMBL/GenBank/DDBJ whole genome shotgun (WGS) entry which is preliminary data.</text>
</comment>
<dbReference type="Proteomes" id="UP000550707">
    <property type="component" value="Unassembled WGS sequence"/>
</dbReference>
<evidence type="ECO:0000313" key="2">
    <source>
        <dbReference type="EMBL" id="KAF6453002.1"/>
    </source>
</evidence>
<keyword evidence="3" id="KW-1185">Reference proteome</keyword>